<name>A0A399T760_9BACT</name>
<accession>A0A399T760</accession>
<dbReference type="AlphaFoldDB" id="A0A399T760"/>
<keyword evidence="2" id="KW-1185">Reference proteome</keyword>
<reference evidence="1 2" key="1">
    <citation type="submission" date="2018-08" db="EMBL/GenBank/DDBJ databases">
        <title>Pallidiluteibacterium maritimus gen. nov., sp. nov., isolated from coastal sediment.</title>
        <authorList>
            <person name="Zhou L.Y."/>
        </authorList>
    </citation>
    <scope>NUCLEOTIDE SEQUENCE [LARGE SCALE GENOMIC DNA]</scope>
    <source>
        <strain evidence="1 2">XSD2</strain>
    </source>
</reference>
<comment type="caution">
    <text evidence="1">The sequence shown here is derived from an EMBL/GenBank/DDBJ whole genome shotgun (WGS) entry which is preliminary data.</text>
</comment>
<dbReference type="Gene3D" id="3.20.20.140">
    <property type="entry name" value="Metal-dependent hydrolases"/>
    <property type="match status" value="1"/>
</dbReference>
<evidence type="ECO:0000313" key="2">
    <source>
        <dbReference type="Proteomes" id="UP000265926"/>
    </source>
</evidence>
<dbReference type="NCBIfam" id="NF038032">
    <property type="entry name" value="CehA_McbA_metalo"/>
    <property type="match status" value="1"/>
</dbReference>
<dbReference type="SUPFAM" id="SSF89550">
    <property type="entry name" value="PHP domain-like"/>
    <property type="match status" value="1"/>
</dbReference>
<dbReference type="EMBL" id="QWGR01000002">
    <property type="protein sequence ID" value="RIJ49991.1"/>
    <property type="molecule type" value="Genomic_DNA"/>
</dbReference>
<dbReference type="Proteomes" id="UP000265926">
    <property type="component" value="Unassembled WGS sequence"/>
</dbReference>
<dbReference type="Pfam" id="PF12228">
    <property type="entry name" value="DUF3604"/>
    <property type="match status" value="1"/>
</dbReference>
<protein>
    <submittedName>
        <fullName evidence="1">DUF3604 domain-containing protein</fullName>
    </submittedName>
</protein>
<evidence type="ECO:0000313" key="1">
    <source>
        <dbReference type="EMBL" id="RIJ49991.1"/>
    </source>
</evidence>
<organism evidence="1 2">
    <name type="scientific">Maribellus luteus</name>
    <dbReference type="NCBI Taxonomy" id="2305463"/>
    <lineage>
        <taxon>Bacteria</taxon>
        <taxon>Pseudomonadati</taxon>
        <taxon>Bacteroidota</taxon>
        <taxon>Bacteroidia</taxon>
        <taxon>Marinilabiliales</taxon>
        <taxon>Prolixibacteraceae</taxon>
        <taxon>Maribellus</taxon>
    </lineage>
</organism>
<proteinExistence type="predicted"/>
<dbReference type="InterPro" id="IPR022028">
    <property type="entry name" value="DUF3604"/>
</dbReference>
<dbReference type="OrthoDB" id="543560at2"/>
<gene>
    <name evidence="1" type="ORF">D1614_04400</name>
</gene>
<sequence length="371" mass="42566">MIPLTTINFNLMKYRHLILIILLSVSGSLGSYAQKREFDHIKRQTIGGYNVYFGTLHNHSNVSDGLGTPHDVYYYAYRFSDMDFFSLADHDLWIEPSEWDAMKIAADEFNKDGVFTTFRGFEWSSDVGHVAVINSEEYCSCKAEPENTFTGLLNWVNKTECVAFFNHPGREDVNNNEFNHFTDTPSDKFVGMELWNGRNEFSRYYYNDGYYPNDDKKSFYDEANMRGWKLGATGSEDNHRGDHGNYTQKRLAILADTLTRSALYEALKSRRFYSTLDKTLALSFKVGGNEMGAIIKSDTYSFIVSASDTENEIFTIVQMYKNGKRLNEWNIIELDVTITGEIDTSPGDYYYVKVTQQDGNEAISSPVFIEN</sequence>
<dbReference type="InterPro" id="IPR016195">
    <property type="entry name" value="Pol/histidinol_Pase-like"/>
</dbReference>